<dbReference type="Pfam" id="PF00990">
    <property type="entry name" value="GGDEF"/>
    <property type="match status" value="1"/>
</dbReference>
<protein>
    <recommendedName>
        <fullName evidence="1">diguanylate cyclase</fullName>
        <ecNumber evidence="1">2.7.7.65</ecNumber>
    </recommendedName>
</protein>
<dbReference type="SUPFAM" id="SSF52172">
    <property type="entry name" value="CheY-like"/>
    <property type="match status" value="1"/>
</dbReference>
<dbReference type="InterPro" id="IPR000160">
    <property type="entry name" value="GGDEF_dom"/>
</dbReference>
<dbReference type="Gene3D" id="1.10.3210.10">
    <property type="entry name" value="Hypothetical protein af1432"/>
    <property type="match status" value="1"/>
</dbReference>
<accession>A0ABR9B8I1</accession>
<dbReference type="EMBL" id="JACYTO010000001">
    <property type="protein sequence ID" value="MBD8502234.1"/>
    <property type="molecule type" value="Genomic_DNA"/>
</dbReference>
<feature type="compositionally biased region" description="Acidic residues" evidence="4">
    <location>
        <begin position="321"/>
        <end position="336"/>
    </location>
</feature>
<dbReference type="SUPFAM" id="SSF55073">
    <property type="entry name" value="Nucleotide cyclase"/>
    <property type="match status" value="1"/>
</dbReference>
<dbReference type="PROSITE" id="PS51833">
    <property type="entry name" value="HDOD"/>
    <property type="match status" value="1"/>
</dbReference>
<evidence type="ECO:0000313" key="8">
    <source>
        <dbReference type="EMBL" id="MBD8502234.1"/>
    </source>
</evidence>
<dbReference type="NCBIfam" id="TIGR00254">
    <property type="entry name" value="GGDEF"/>
    <property type="match status" value="1"/>
</dbReference>
<dbReference type="InterPro" id="IPR029787">
    <property type="entry name" value="Nucleotide_cyclase"/>
</dbReference>
<dbReference type="InterPro" id="IPR050469">
    <property type="entry name" value="Diguanylate_Cyclase"/>
</dbReference>
<dbReference type="SMART" id="SM00267">
    <property type="entry name" value="GGDEF"/>
    <property type="match status" value="1"/>
</dbReference>
<dbReference type="SMART" id="SM00448">
    <property type="entry name" value="REC"/>
    <property type="match status" value="1"/>
</dbReference>
<dbReference type="CDD" id="cd01949">
    <property type="entry name" value="GGDEF"/>
    <property type="match status" value="1"/>
</dbReference>
<dbReference type="Gene3D" id="3.30.70.270">
    <property type="match status" value="1"/>
</dbReference>
<feature type="domain" description="Response regulatory" evidence="5">
    <location>
        <begin position="341"/>
        <end position="457"/>
    </location>
</feature>
<dbReference type="InterPro" id="IPR011006">
    <property type="entry name" value="CheY-like_superfamily"/>
</dbReference>
<dbReference type="InterPro" id="IPR001789">
    <property type="entry name" value="Sig_transdc_resp-reg_receiver"/>
</dbReference>
<comment type="catalytic activity">
    <reaction evidence="2">
        <text>2 GTP = 3',3'-c-di-GMP + 2 diphosphate</text>
        <dbReference type="Rhea" id="RHEA:24898"/>
        <dbReference type="ChEBI" id="CHEBI:33019"/>
        <dbReference type="ChEBI" id="CHEBI:37565"/>
        <dbReference type="ChEBI" id="CHEBI:58805"/>
        <dbReference type="EC" id="2.7.7.65"/>
    </reaction>
</comment>
<dbReference type="SUPFAM" id="SSF109604">
    <property type="entry name" value="HD-domain/PDEase-like"/>
    <property type="match status" value="1"/>
</dbReference>
<dbReference type="InterPro" id="IPR043128">
    <property type="entry name" value="Rev_trsase/Diguanyl_cyclase"/>
</dbReference>
<name>A0ABR9B8I1_9RHOO</name>
<dbReference type="PROSITE" id="PS50887">
    <property type="entry name" value="GGDEF"/>
    <property type="match status" value="1"/>
</dbReference>
<dbReference type="Proteomes" id="UP000603602">
    <property type="component" value="Unassembled WGS sequence"/>
</dbReference>
<evidence type="ECO:0000259" key="6">
    <source>
        <dbReference type="PROSITE" id="PS50887"/>
    </source>
</evidence>
<evidence type="ECO:0000259" key="7">
    <source>
        <dbReference type="PROSITE" id="PS51833"/>
    </source>
</evidence>
<dbReference type="Pfam" id="PF00072">
    <property type="entry name" value="Response_reg"/>
    <property type="match status" value="1"/>
</dbReference>
<dbReference type="PROSITE" id="PS50110">
    <property type="entry name" value="RESPONSE_REGULATORY"/>
    <property type="match status" value="1"/>
</dbReference>
<evidence type="ECO:0000256" key="4">
    <source>
        <dbReference type="SAM" id="MobiDB-lite"/>
    </source>
</evidence>
<gene>
    <name evidence="8" type="ORF">IFO67_05020</name>
</gene>
<feature type="modified residue" description="4-aspartylphosphate" evidence="3">
    <location>
        <position position="390"/>
    </location>
</feature>
<evidence type="ECO:0000259" key="5">
    <source>
        <dbReference type="PROSITE" id="PS50110"/>
    </source>
</evidence>
<keyword evidence="9" id="KW-1185">Reference proteome</keyword>
<dbReference type="Pfam" id="PF08668">
    <property type="entry name" value="HDOD"/>
    <property type="match status" value="1"/>
</dbReference>
<evidence type="ECO:0000256" key="2">
    <source>
        <dbReference type="ARBA" id="ARBA00034247"/>
    </source>
</evidence>
<dbReference type="PANTHER" id="PTHR45138">
    <property type="entry name" value="REGULATORY COMPONENTS OF SENSORY TRANSDUCTION SYSTEM"/>
    <property type="match status" value="1"/>
</dbReference>
<dbReference type="InterPro" id="IPR013976">
    <property type="entry name" value="HDOD"/>
</dbReference>
<feature type="domain" description="GGDEF" evidence="6">
    <location>
        <begin position="521"/>
        <end position="654"/>
    </location>
</feature>
<comment type="caution">
    <text evidence="8">The sequence shown here is derived from an EMBL/GenBank/DDBJ whole genome shotgun (WGS) entry which is preliminary data.</text>
</comment>
<dbReference type="CDD" id="cd17574">
    <property type="entry name" value="REC_OmpR"/>
    <property type="match status" value="1"/>
</dbReference>
<feature type="domain" description="HDOD" evidence="7">
    <location>
        <begin position="19"/>
        <end position="215"/>
    </location>
</feature>
<dbReference type="Gene3D" id="3.40.50.2300">
    <property type="match status" value="1"/>
</dbReference>
<reference evidence="9" key="1">
    <citation type="submission" date="2023-07" db="EMBL/GenBank/DDBJ databases">
        <title>Thauera sp. CAU 1555 isolated from sand of Yaerae Beach.</title>
        <authorList>
            <person name="Kim W."/>
        </authorList>
    </citation>
    <scope>NUCLEOTIDE SEQUENCE [LARGE SCALE GENOMIC DNA]</scope>
    <source>
        <strain evidence="9">CAU 1555</strain>
    </source>
</reference>
<evidence type="ECO:0000256" key="1">
    <source>
        <dbReference type="ARBA" id="ARBA00012528"/>
    </source>
</evidence>
<evidence type="ECO:0000256" key="3">
    <source>
        <dbReference type="PROSITE-ProRule" id="PRU00169"/>
    </source>
</evidence>
<dbReference type="EC" id="2.7.7.65" evidence="1"/>
<sequence length="656" mass="71810">MTNKFDSSRYEKLKASGDLPSPRGVALAIIRLTQQEEVSMAELARVIRSDPAFVGRLIKAANGIVAMTRRPVVSVQEALMVLGLPAVRTMALGFSLLSNYRRGACHGFDYDAFWSASLAAALAVQVFAQRNRAGAPDELFSLGLLSDVGSLALATLYPAEYAQILAEARRYPERRLADLEHRAFAMTHTDLAAAMLADWGVPKVLIEPVKLYETPERSGATAGTRDFMLLNTLVAGRLLAELCHAPEADRPALLSRLIETAGKVDMSADEVVSAGDHIVSLWRDWVAALELPAGNPPVFADLIEAGERDGRDAAYPAQVSDEADEAVEPVPEDDAGDSPVRVLVVEDDPVIRALLREVLEESACEVHEAADGRSGLEMALEVQPHILLSDWAMPQMDGMELIRALRATRIGRNAYILLLTDLEEDERLIEAFETGVDDFVGKPVKPRVLAARLRAGLRVVRLQQELERDREEIRRFAAELAVSNRRLQEAALTDTLTGFPNRRYAIDRIQQEWLASTRSGRPLSCMIIDIDNFKRINDTYGHDAGDSVLRAAADALRSALRGQDVICRTGGDEFLVICPETELTAALSCGERLRGAVDALKVAAGDVELQVSISVGVAVRDTSMADLDALMKRADEGAYLAKQRGRNRIEAMQQER</sequence>
<dbReference type="PANTHER" id="PTHR45138:SF9">
    <property type="entry name" value="DIGUANYLATE CYCLASE DGCM-RELATED"/>
    <property type="match status" value="1"/>
</dbReference>
<proteinExistence type="predicted"/>
<organism evidence="8 9">
    <name type="scientific">Thauera sedimentorum</name>
    <dbReference type="NCBI Taxonomy" id="2767595"/>
    <lineage>
        <taxon>Bacteria</taxon>
        <taxon>Pseudomonadati</taxon>
        <taxon>Pseudomonadota</taxon>
        <taxon>Betaproteobacteria</taxon>
        <taxon>Rhodocyclales</taxon>
        <taxon>Zoogloeaceae</taxon>
        <taxon>Thauera</taxon>
    </lineage>
</organism>
<keyword evidence="3" id="KW-0597">Phosphoprotein</keyword>
<feature type="region of interest" description="Disordered" evidence="4">
    <location>
        <begin position="312"/>
        <end position="337"/>
    </location>
</feature>
<dbReference type="RefSeq" id="WP_187717026.1">
    <property type="nucleotide sequence ID" value="NZ_JACTAH010000001.1"/>
</dbReference>
<evidence type="ECO:0000313" key="9">
    <source>
        <dbReference type="Proteomes" id="UP000603602"/>
    </source>
</evidence>